<dbReference type="SUPFAM" id="SSF51126">
    <property type="entry name" value="Pectin lyase-like"/>
    <property type="match status" value="2"/>
</dbReference>
<keyword evidence="2" id="KW-1133">Transmembrane helix</keyword>
<feature type="compositionally biased region" description="Low complexity" evidence="1">
    <location>
        <begin position="405"/>
        <end position="447"/>
    </location>
</feature>
<dbReference type="Proteomes" id="UP001303587">
    <property type="component" value="Chromosome"/>
</dbReference>
<dbReference type="InterPro" id="IPR006626">
    <property type="entry name" value="PbH1"/>
</dbReference>
<sequence length="484" mass="50695">MIKRRMTPIILILVTLFALAGTAAAFTGTGISGDPYVVESTDTDLSGWTTIAEGDYIRVENTSLLPNVISSIANNSTIILINGPYAASQFFIPSTKEGITITNNAGTAPEIQLTAVSDGFKIWSNRTTITNVTLNGTGVANYGFRVQIDYVNDTGGHNITFDNVTARNMVKTAFDFSRNTDCSFTNLTAENNGGFGITINQGSNVTVSGNTSNNSWGGLNVNNKNFTDGTNIATAGINVSGINLTEQLPVVIEEYDNAARTTVRTLIGASLEINLTNDSIIITNNNSTGINDDSIPILGKIMILNPNNTADQNGAILAGILGDTGAEDGNQVNVPPGTYNVGNVTVPTNMTIVGSGNPTIVGVLTPADSNVTIGEENVTVTPTAPSSGGSGGGYGSATVVNTTMTNNTTNATNTTNTTNTTPSNTSNTSSNTSTNTSTNNTSTPSSSESWWDKYMWYVIGAAAVIIIIGAGAYYYFYMYKPKNP</sequence>
<evidence type="ECO:0008006" key="5">
    <source>
        <dbReference type="Google" id="ProtNLM"/>
    </source>
</evidence>
<reference evidence="3 4" key="1">
    <citation type="submission" date="2023-07" db="EMBL/GenBank/DDBJ databases">
        <title>Closed genoem sequence of Methanosarcinaceae archaeon Ac7.</title>
        <authorList>
            <person name="Poehlein A."/>
            <person name="Protasov E."/>
            <person name="Platt K."/>
            <person name="Reeh H."/>
            <person name="Daniel R."/>
            <person name="Brune A."/>
        </authorList>
    </citation>
    <scope>NUCLEOTIDE SEQUENCE [LARGE SCALE GENOMIC DNA]</scope>
    <source>
        <strain evidence="3 4">Ac7</strain>
    </source>
</reference>
<gene>
    <name evidence="3" type="ORF">MsAc7_15550</name>
</gene>
<keyword evidence="4" id="KW-1185">Reference proteome</keyword>
<proteinExistence type="predicted"/>
<dbReference type="EMBL" id="CP131060">
    <property type="protein sequence ID" value="WNY25983.1"/>
    <property type="molecule type" value="Genomic_DNA"/>
</dbReference>
<accession>A0AA96V6F6</accession>
<dbReference type="GeneID" id="89230651"/>
<protein>
    <recommendedName>
        <fullName evidence="5">Right handed beta helix domain-containing protein</fullName>
    </recommendedName>
</protein>
<dbReference type="AlphaFoldDB" id="A0AA96V6F6"/>
<evidence type="ECO:0000313" key="4">
    <source>
        <dbReference type="Proteomes" id="UP001303587"/>
    </source>
</evidence>
<dbReference type="RefSeq" id="WP_338102323.1">
    <property type="nucleotide sequence ID" value="NZ_CP131060.1"/>
</dbReference>
<dbReference type="InterPro" id="IPR011050">
    <property type="entry name" value="Pectin_lyase_fold/virulence"/>
</dbReference>
<evidence type="ECO:0000256" key="1">
    <source>
        <dbReference type="SAM" id="MobiDB-lite"/>
    </source>
</evidence>
<evidence type="ECO:0000313" key="3">
    <source>
        <dbReference type="EMBL" id="WNY25983.1"/>
    </source>
</evidence>
<feature type="transmembrane region" description="Helical" evidence="2">
    <location>
        <begin position="454"/>
        <end position="476"/>
    </location>
</feature>
<evidence type="ECO:0000256" key="2">
    <source>
        <dbReference type="SAM" id="Phobius"/>
    </source>
</evidence>
<dbReference type="InterPro" id="IPR012334">
    <property type="entry name" value="Pectin_lyas_fold"/>
</dbReference>
<dbReference type="Gene3D" id="2.160.20.10">
    <property type="entry name" value="Single-stranded right-handed beta-helix, Pectin lyase-like"/>
    <property type="match status" value="1"/>
</dbReference>
<dbReference type="SMART" id="SM00710">
    <property type="entry name" value="PbH1"/>
    <property type="match status" value="4"/>
</dbReference>
<name>A0AA96V6F6_9EURY</name>
<keyword evidence="2" id="KW-0812">Transmembrane</keyword>
<keyword evidence="2" id="KW-0472">Membrane</keyword>
<feature type="region of interest" description="Disordered" evidence="1">
    <location>
        <begin position="379"/>
        <end position="398"/>
    </location>
</feature>
<organism evidence="3 4">
    <name type="scientific">Methanolapillus millepedarum</name>
    <dbReference type="NCBI Taxonomy" id="3028296"/>
    <lineage>
        <taxon>Archaea</taxon>
        <taxon>Methanobacteriati</taxon>
        <taxon>Methanobacteriota</taxon>
        <taxon>Stenosarchaea group</taxon>
        <taxon>Methanomicrobia</taxon>
        <taxon>Methanosarcinales</taxon>
        <taxon>Methanosarcinaceae</taxon>
        <taxon>Methanolapillus</taxon>
    </lineage>
</organism>
<feature type="region of interest" description="Disordered" evidence="1">
    <location>
        <begin position="405"/>
        <end position="448"/>
    </location>
</feature>